<dbReference type="Pfam" id="PF07501">
    <property type="entry name" value="G5"/>
    <property type="match status" value="1"/>
</dbReference>
<dbReference type="CDD" id="cd00118">
    <property type="entry name" value="LysM"/>
    <property type="match status" value="1"/>
</dbReference>
<gene>
    <name evidence="5" type="ORF">H4Q31_12925</name>
</gene>
<dbReference type="PROSITE" id="PS51782">
    <property type="entry name" value="LYSM"/>
    <property type="match status" value="1"/>
</dbReference>
<feature type="domain" description="G5" evidence="3">
    <location>
        <begin position="303"/>
        <end position="384"/>
    </location>
</feature>
<dbReference type="Gene3D" id="2.20.230.10">
    <property type="entry name" value="Resuscitation-promoting factor rpfb"/>
    <property type="match status" value="1"/>
</dbReference>
<dbReference type="GO" id="GO:0004222">
    <property type="term" value="F:metalloendopeptidase activity"/>
    <property type="evidence" value="ECO:0007669"/>
    <property type="project" value="TreeGrafter"/>
</dbReference>
<evidence type="ECO:0000313" key="5">
    <source>
        <dbReference type="EMBL" id="MBB6678204.1"/>
    </source>
</evidence>
<keyword evidence="6" id="KW-1185">Reference proteome</keyword>
<dbReference type="Pfam" id="PF01476">
    <property type="entry name" value="LysM"/>
    <property type="match status" value="1"/>
</dbReference>
<dbReference type="Pfam" id="PF01551">
    <property type="entry name" value="Peptidase_M23"/>
    <property type="match status" value="1"/>
</dbReference>
<keyword evidence="2" id="KW-0812">Transmembrane</keyword>
<evidence type="ECO:0000259" key="3">
    <source>
        <dbReference type="PROSITE" id="PS51109"/>
    </source>
</evidence>
<feature type="transmembrane region" description="Helical" evidence="2">
    <location>
        <begin position="53"/>
        <end position="74"/>
    </location>
</feature>
<comment type="caution">
    <text evidence="5">The sequence shown here is derived from an EMBL/GenBank/DDBJ whole genome shotgun (WGS) entry which is preliminary data.</text>
</comment>
<dbReference type="SMART" id="SM00257">
    <property type="entry name" value="LysM"/>
    <property type="match status" value="1"/>
</dbReference>
<dbReference type="Proteomes" id="UP000574133">
    <property type="component" value="Unassembled WGS sequence"/>
</dbReference>
<dbReference type="AlphaFoldDB" id="A0A841TA79"/>
<keyword evidence="2" id="KW-0472">Membrane</keyword>
<keyword evidence="1" id="KW-0732">Signal</keyword>
<evidence type="ECO:0000256" key="2">
    <source>
        <dbReference type="SAM" id="Phobius"/>
    </source>
</evidence>
<protein>
    <submittedName>
        <fullName evidence="5">M23 family metallopeptidase</fullName>
    </submittedName>
</protein>
<dbReference type="InterPro" id="IPR016047">
    <property type="entry name" value="M23ase_b-sheet_dom"/>
</dbReference>
<dbReference type="PANTHER" id="PTHR21666:SF289">
    <property type="entry name" value="L-ALA--D-GLU ENDOPEPTIDASE"/>
    <property type="match status" value="1"/>
</dbReference>
<dbReference type="InterPro" id="IPR011098">
    <property type="entry name" value="G5_dom"/>
</dbReference>
<dbReference type="SUPFAM" id="SSF54106">
    <property type="entry name" value="LysM domain"/>
    <property type="match status" value="1"/>
</dbReference>
<evidence type="ECO:0000256" key="1">
    <source>
        <dbReference type="ARBA" id="ARBA00022729"/>
    </source>
</evidence>
<dbReference type="SUPFAM" id="SSF51261">
    <property type="entry name" value="Duplicated hybrid motif"/>
    <property type="match status" value="1"/>
</dbReference>
<dbReference type="PROSITE" id="PS51109">
    <property type="entry name" value="G5"/>
    <property type="match status" value="1"/>
</dbReference>
<dbReference type="InterPro" id="IPR050570">
    <property type="entry name" value="Cell_wall_metabolism_enzyme"/>
</dbReference>
<sequence>MTDFKKPDRLRSAGAILKRSFRQVRSTCLKGMTVVQQKTQPAIKYALQRRKPIMIASASAVAVVGILIGTQQYVQAHTNSYYKVLLNGQPIGEISSKQLVEEAVQAKSAQLASADVTYQLNDNQVAYEEVSAFNKSPDDEATLQALNSGLKSHPVGVKLVVGGKTVAFFYKQQTAYEILQRIKDKFVPNAAAKTQVKALAFDTAQASEEPTRVVKSVSFEEDITIIPTDINPSELADPEDVFKKLTTGNPAKRTYTVQKGDCISCIAEKTGVPSDVIYANNPWIQDDEIKPGDELDITVKKPVVHVTSEEEVTEIEVIDPPVEIRKSEDMKVGQSKTLREGKDGKKQVTYRLVKNNGMMVEEEQIASQVLEPAVSTIILKGTKVIPSEGTGKFAWPVSNHRITSYMGTRWGKLHKGIDMVGDKTIKAADNGTVEFVGQKTGYGNVIIINHNNGFETLYGHLKSFSVKEGQVVSKGDKIGIMGNTGESTGTHLHFEVHLNGDLKNPTSYL</sequence>
<proteinExistence type="predicted"/>
<keyword evidence="2" id="KW-1133">Transmembrane helix</keyword>
<dbReference type="Gene3D" id="2.70.70.10">
    <property type="entry name" value="Glucose Permease (Domain IIA)"/>
    <property type="match status" value="1"/>
</dbReference>
<dbReference type="InterPro" id="IPR036779">
    <property type="entry name" value="LysM_dom_sf"/>
</dbReference>
<dbReference type="Gene3D" id="3.10.350.10">
    <property type="entry name" value="LysM domain"/>
    <property type="match status" value="1"/>
</dbReference>
<dbReference type="CDD" id="cd12797">
    <property type="entry name" value="M23_peptidase"/>
    <property type="match status" value="1"/>
</dbReference>
<reference evidence="5 6" key="1">
    <citation type="submission" date="2020-08" db="EMBL/GenBank/DDBJ databases">
        <title>Cohnella phylogeny.</title>
        <authorList>
            <person name="Dunlap C."/>
        </authorList>
    </citation>
    <scope>NUCLEOTIDE SEQUENCE [LARGE SCALE GENOMIC DNA]</scope>
    <source>
        <strain evidence="5 6">DSM 103658</strain>
    </source>
</reference>
<name>A0A841TA79_9BACL</name>
<evidence type="ECO:0000313" key="6">
    <source>
        <dbReference type="Proteomes" id="UP000574133"/>
    </source>
</evidence>
<dbReference type="EMBL" id="JACJVN010000052">
    <property type="protein sequence ID" value="MBB6678204.1"/>
    <property type="molecule type" value="Genomic_DNA"/>
</dbReference>
<organism evidence="5 6">
    <name type="scientific">Cohnella lubricantis</name>
    <dbReference type="NCBI Taxonomy" id="2163172"/>
    <lineage>
        <taxon>Bacteria</taxon>
        <taxon>Bacillati</taxon>
        <taxon>Bacillota</taxon>
        <taxon>Bacilli</taxon>
        <taxon>Bacillales</taxon>
        <taxon>Paenibacillaceae</taxon>
        <taxon>Cohnella</taxon>
    </lineage>
</organism>
<accession>A0A841TA79</accession>
<feature type="domain" description="LysM" evidence="4">
    <location>
        <begin position="253"/>
        <end position="297"/>
    </location>
</feature>
<evidence type="ECO:0000259" key="4">
    <source>
        <dbReference type="PROSITE" id="PS51782"/>
    </source>
</evidence>
<dbReference type="InterPro" id="IPR011055">
    <property type="entry name" value="Dup_hybrid_motif"/>
</dbReference>
<dbReference type="SMART" id="SM01208">
    <property type="entry name" value="G5"/>
    <property type="match status" value="1"/>
</dbReference>
<dbReference type="RefSeq" id="WP_185179479.1">
    <property type="nucleotide sequence ID" value="NZ_JACJVN010000052.1"/>
</dbReference>
<dbReference type="InterPro" id="IPR018392">
    <property type="entry name" value="LysM"/>
</dbReference>
<dbReference type="PANTHER" id="PTHR21666">
    <property type="entry name" value="PEPTIDASE-RELATED"/>
    <property type="match status" value="1"/>
</dbReference>